<dbReference type="InterPro" id="IPR051829">
    <property type="entry name" value="Multiheme_Cytochr_ET"/>
</dbReference>
<dbReference type="InterPro" id="IPR019734">
    <property type="entry name" value="TPR_rpt"/>
</dbReference>
<gene>
    <name evidence="7" type="ORF">Mal52_19740</name>
</gene>
<keyword evidence="4" id="KW-1133">Transmembrane helix</keyword>
<evidence type="ECO:0000256" key="2">
    <source>
        <dbReference type="PROSITE-ProRule" id="PRU00339"/>
    </source>
</evidence>
<dbReference type="PANTHER" id="PTHR35038">
    <property type="entry name" value="DISSIMILATORY SULFITE REDUCTASE SIRA"/>
    <property type="match status" value="1"/>
</dbReference>
<feature type="domain" description="Doubled CXXCH motif" evidence="5">
    <location>
        <begin position="364"/>
        <end position="394"/>
    </location>
</feature>
<feature type="compositionally biased region" description="Polar residues" evidence="3">
    <location>
        <begin position="421"/>
        <end position="430"/>
    </location>
</feature>
<evidence type="ECO:0000259" key="6">
    <source>
        <dbReference type="Pfam" id="PF13435"/>
    </source>
</evidence>
<dbReference type="PROSITE" id="PS50005">
    <property type="entry name" value="TPR"/>
    <property type="match status" value="1"/>
</dbReference>
<name>A0A517ZLZ5_9PLAN</name>
<keyword evidence="2" id="KW-0802">TPR repeat</keyword>
<keyword evidence="1" id="KW-0732">Signal</keyword>
<organism evidence="7 8">
    <name type="scientific">Symmachiella dynata</name>
    <dbReference type="NCBI Taxonomy" id="2527995"/>
    <lineage>
        <taxon>Bacteria</taxon>
        <taxon>Pseudomonadati</taxon>
        <taxon>Planctomycetota</taxon>
        <taxon>Planctomycetia</taxon>
        <taxon>Planctomycetales</taxon>
        <taxon>Planctomycetaceae</taxon>
        <taxon>Symmachiella</taxon>
    </lineage>
</organism>
<dbReference type="InterPro" id="IPR036280">
    <property type="entry name" value="Multihaem_cyt_sf"/>
</dbReference>
<evidence type="ECO:0000256" key="1">
    <source>
        <dbReference type="ARBA" id="ARBA00022729"/>
    </source>
</evidence>
<dbReference type="InterPro" id="IPR011990">
    <property type="entry name" value="TPR-like_helical_dom_sf"/>
</dbReference>
<dbReference type="Gene3D" id="1.25.40.10">
    <property type="entry name" value="Tetratricopeptide repeat domain"/>
    <property type="match status" value="1"/>
</dbReference>
<dbReference type="KEGG" id="sdyn:Mal52_19740"/>
<keyword evidence="4" id="KW-0472">Membrane</keyword>
<dbReference type="AlphaFoldDB" id="A0A517ZLZ5"/>
<feature type="compositionally biased region" description="Basic and acidic residues" evidence="3">
    <location>
        <begin position="8"/>
        <end position="19"/>
    </location>
</feature>
<accession>A0A517ZLZ5</accession>
<protein>
    <submittedName>
        <fullName evidence="7">Tetratricopeptide repeat protein</fullName>
    </submittedName>
</protein>
<evidence type="ECO:0000259" key="5">
    <source>
        <dbReference type="Pfam" id="PF09699"/>
    </source>
</evidence>
<feature type="region of interest" description="Disordered" evidence="3">
    <location>
        <begin position="1"/>
        <end position="21"/>
    </location>
</feature>
<dbReference type="EMBL" id="CP036276">
    <property type="protein sequence ID" value="QDU43498.1"/>
    <property type="molecule type" value="Genomic_DNA"/>
</dbReference>
<dbReference type="InterPro" id="IPR023155">
    <property type="entry name" value="Cyt_c-552/4"/>
</dbReference>
<feature type="region of interest" description="Disordered" evidence="3">
    <location>
        <begin position="421"/>
        <end position="448"/>
    </location>
</feature>
<dbReference type="Gene3D" id="1.10.1130.10">
    <property type="entry name" value="Flavocytochrome C3, Chain A"/>
    <property type="match status" value="1"/>
</dbReference>
<evidence type="ECO:0000313" key="7">
    <source>
        <dbReference type="EMBL" id="QDU43498.1"/>
    </source>
</evidence>
<evidence type="ECO:0000313" key="8">
    <source>
        <dbReference type="Proteomes" id="UP000319383"/>
    </source>
</evidence>
<dbReference type="Pfam" id="PF13435">
    <property type="entry name" value="Cytochrome_C554"/>
    <property type="match status" value="1"/>
</dbReference>
<proteinExistence type="predicted"/>
<sequence length="653" mass="72834">MTVQNGSDHSEPHSSEEPAAKPSVLGAAVGVAILGLLIGGFVYLLMPRHEPPPQPPKQTEDPQDLAMPNPQRDWHSGEYVGSQTCAECHAEIVEAYSQHPMANTLATVADASPIERVEGDSTEFESHGRRYRVQRDGDRMIHTEFMTDSDGELVYEQSEEVDYAVGSGENARTYLINHGGVMFESPITWYTEKGIWDLSPGYHDNPAQRFNRRILDGCVQCHSGHSIPTGDGTSARFEEQPFTELGISCERCHGPGKQHVEKFQADDWEAGDKSAEDMLIVNPAQLEGRLADSVCYQCHMGGKHRVLRKGKTYHDFRPGMATEDIWTVMVSPAQVSADGNAEFLSHVEQMESSACFRGSEGQMRCTTCHDPHRSPKPEERAAFYRERCNSCHSDRGCSLPIEEREQPPALNSCAHCHLPSSGSSDIPHTSASDHRILRKPPTKNDVAQESNRGVAWSIFDNSDQRMPQWVVQRAKALALAEQAMQESDQRLTLQAIAALEEALRHDPYDVEVSSSLGVFYCVTRNDAKAMRWLEAALQVDPHHELSLKNHGMMALQTGMLDKGRRSFESYLEVNQWDGTIFGPYAAILANTGHLQDAVKVAERGLRLDPTQLKLRGFAAQLYARLGDQEKSLQHRKILQKIQKRLSDSDTKKD</sequence>
<dbReference type="RefSeq" id="WP_145375602.1">
    <property type="nucleotide sequence ID" value="NZ_CP036276.1"/>
</dbReference>
<reference evidence="7 8" key="1">
    <citation type="submission" date="2019-02" db="EMBL/GenBank/DDBJ databases">
        <title>Deep-cultivation of Planctomycetes and their phenomic and genomic characterization uncovers novel biology.</title>
        <authorList>
            <person name="Wiegand S."/>
            <person name="Jogler M."/>
            <person name="Boedeker C."/>
            <person name="Pinto D."/>
            <person name="Vollmers J."/>
            <person name="Rivas-Marin E."/>
            <person name="Kohn T."/>
            <person name="Peeters S.H."/>
            <person name="Heuer A."/>
            <person name="Rast P."/>
            <person name="Oberbeckmann S."/>
            <person name="Bunk B."/>
            <person name="Jeske O."/>
            <person name="Meyerdierks A."/>
            <person name="Storesund J.E."/>
            <person name="Kallscheuer N."/>
            <person name="Luecker S."/>
            <person name="Lage O.M."/>
            <person name="Pohl T."/>
            <person name="Merkel B.J."/>
            <person name="Hornburger P."/>
            <person name="Mueller R.-W."/>
            <person name="Bruemmer F."/>
            <person name="Labrenz M."/>
            <person name="Spormann A.M."/>
            <person name="Op den Camp H."/>
            <person name="Overmann J."/>
            <person name="Amann R."/>
            <person name="Jetten M.S.M."/>
            <person name="Mascher T."/>
            <person name="Medema M.H."/>
            <person name="Devos D.P."/>
            <person name="Kaster A.-K."/>
            <person name="Ovreas L."/>
            <person name="Rohde M."/>
            <person name="Galperin M.Y."/>
            <person name="Jogler C."/>
        </authorList>
    </citation>
    <scope>NUCLEOTIDE SEQUENCE [LARGE SCALE GENOMIC DNA]</scope>
    <source>
        <strain evidence="7 8">Mal52</strain>
    </source>
</reference>
<dbReference type="SUPFAM" id="SSF48695">
    <property type="entry name" value="Multiheme cytochromes"/>
    <property type="match status" value="1"/>
</dbReference>
<feature type="domain" description="Cytochrome c-552/4" evidence="6">
    <location>
        <begin position="215"/>
        <end position="254"/>
    </location>
</feature>
<keyword evidence="4" id="KW-0812">Transmembrane</keyword>
<dbReference type="SUPFAM" id="SSF48452">
    <property type="entry name" value="TPR-like"/>
    <property type="match status" value="1"/>
</dbReference>
<dbReference type="Proteomes" id="UP000319383">
    <property type="component" value="Chromosome"/>
</dbReference>
<feature type="transmembrane region" description="Helical" evidence="4">
    <location>
        <begin position="24"/>
        <end position="46"/>
    </location>
</feature>
<dbReference type="Gene3D" id="3.90.10.10">
    <property type="entry name" value="Cytochrome C3"/>
    <property type="match status" value="1"/>
</dbReference>
<evidence type="ECO:0000256" key="4">
    <source>
        <dbReference type="SAM" id="Phobius"/>
    </source>
</evidence>
<dbReference type="PANTHER" id="PTHR35038:SF8">
    <property type="entry name" value="C-TYPE POLYHEME CYTOCHROME OMCC"/>
    <property type="match status" value="1"/>
</dbReference>
<feature type="region of interest" description="Disordered" evidence="3">
    <location>
        <begin position="49"/>
        <end position="77"/>
    </location>
</feature>
<keyword evidence="8" id="KW-1185">Reference proteome</keyword>
<dbReference type="SMART" id="SM00028">
    <property type="entry name" value="TPR"/>
    <property type="match status" value="2"/>
</dbReference>
<feature type="repeat" description="TPR" evidence="2">
    <location>
        <begin position="510"/>
        <end position="543"/>
    </location>
</feature>
<dbReference type="InterPro" id="IPR010177">
    <property type="entry name" value="Paired_CXXCH_1"/>
</dbReference>
<evidence type="ECO:0000256" key="3">
    <source>
        <dbReference type="SAM" id="MobiDB-lite"/>
    </source>
</evidence>
<dbReference type="Pfam" id="PF09699">
    <property type="entry name" value="Paired_CXXCH_1"/>
    <property type="match status" value="1"/>
</dbReference>